<dbReference type="GO" id="GO:0051391">
    <property type="term" value="P:tRNA acetylation"/>
    <property type="evidence" value="ECO:0007669"/>
    <property type="project" value="EnsemblFungi"/>
</dbReference>
<keyword evidence="6" id="KW-0067">ATP-binding</keyword>
<dbReference type="InterPro" id="IPR027417">
    <property type="entry name" value="P-loop_NTPase"/>
</dbReference>
<dbReference type="Proteomes" id="UP000031056">
    <property type="component" value="Unassembled WGS sequence"/>
</dbReference>
<dbReference type="InterPro" id="IPR007807">
    <property type="entry name" value="TcmA/NAT10_helicase"/>
</dbReference>
<dbReference type="GO" id="GO:0030688">
    <property type="term" value="C:preribosome, small subunit precursor"/>
    <property type="evidence" value="ECO:0007669"/>
    <property type="project" value="EnsemblFungi"/>
</dbReference>
<evidence type="ECO:0000256" key="6">
    <source>
        <dbReference type="ARBA" id="ARBA00022840"/>
    </source>
</evidence>
<name>A0A0B2UKU1_9MICR</name>
<keyword evidence="8" id="KW-0012">Acyltransferase</keyword>
<dbReference type="InParanoid" id="A0A0B2UKU1"/>
<dbReference type="GO" id="GO:0000049">
    <property type="term" value="F:tRNA binding"/>
    <property type="evidence" value="ECO:0007669"/>
    <property type="project" value="EnsemblFungi"/>
</dbReference>
<dbReference type="GO" id="GO:0005524">
    <property type="term" value="F:ATP binding"/>
    <property type="evidence" value="ECO:0007669"/>
    <property type="project" value="UniProtKB-KW"/>
</dbReference>
<dbReference type="InterPro" id="IPR027992">
    <property type="entry name" value="tRNA_bind_dom"/>
</dbReference>
<evidence type="ECO:0000256" key="3">
    <source>
        <dbReference type="ARBA" id="ARBA00022679"/>
    </source>
</evidence>
<dbReference type="SUPFAM" id="SSF52540">
    <property type="entry name" value="P-loop containing nucleoside triphosphate hydrolases"/>
    <property type="match status" value="1"/>
</dbReference>
<dbReference type="CDD" id="cd04301">
    <property type="entry name" value="NAT_SF"/>
    <property type="match status" value="1"/>
</dbReference>
<dbReference type="Pfam" id="PF13725">
    <property type="entry name" value="tRNA_bind_2"/>
    <property type="match status" value="1"/>
</dbReference>
<dbReference type="Pfam" id="PF08351">
    <property type="entry name" value="TmcA_N"/>
    <property type="match status" value="1"/>
</dbReference>
<evidence type="ECO:0000259" key="12">
    <source>
        <dbReference type="Pfam" id="PF13725"/>
    </source>
</evidence>
<feature type="domain" description="TmcA/NAT10 N-terminal" evidence="10">
    <location>
        <begin position="12"/>
        <end position="195"/>
    </location>
</feature>
<evidence type="ECO:0000256" key="1">
    <source>
        <dbReference type="ARBA" id="ARBA00004604"/>
    </source>
</evidence>
<dbReference type="GeneID" id="26261673"/>
<organism evidence="13 14">
    <name type="scientific">Ordospora colligata OC4</name>
    <dbReference type="NCBI Taxonomy" id="1354746"/>
    <lineage>
        <taxon>Eukaryota</taxon>
        <taxon>Fungi</taxon>
        <taxon>Fungi incertae sedis</taxon>
        <taxon>Microsporidia</taxon>
        <taxon>Ordosporidae</taxon>
        <taxon>Ordospora</taxon>
    </lineage>
</organism>
<keyword evidence="5" id="KW-0547">Nucleotide-binding</keyword>
<dbReference type="VEuPathDB" id="MicrosporidiaDB:M896_050200"/>
<dbReference type="PANTHER" id="PTHR10925:SF5">
    <property type="entry name" value="RNA CYTIDINE ACETYLTRANSFERASE"/>
    <property type="match status" value="1"/>
</dbReference>
<comment type="caution">
    <text evidence="13">The sequence shown here is derived from an EMBL/GenBank/DDBJ whole genome shotgun (WGS) entry which is preliminary data.</text>
</comment>
<dbReference type="GO" id="GO:1904812">
    <property type="term" value="P:rRNA acetylation involved in maturation of SSU-rRNA"/>
    <property type="evidence" value="ECO:0007669"/>
    <property type="project" value="EnsemblFungi"/>
</dbReference>
<evidence type="ECO:0000256" key="8">
    <source>
        <dbReference type="ARBA" id="ARBA00023315"/>
    </source>
</evidence>
<keyword evidence="4" id="KW-0819">tRNA processing</keyword>
<dbReference type="PANTHER" id="PTHR10925">
    <property type="entry name" value="N-ACETYLTRANSFERASE 10"/>
    <property type="match status" value="1"/>
</dbReference>
<feature type="domain" description="N-acetyltransferase" evidence="11">
    <location>
        <begin position="490"/>
        <end position="698"/>
    </location>
</feature>
<keyword evidence="2" id="KW-0698">rRNA processing</keyword>
<evidence type="ECO:0000259" key="10">
    <source>
        <dbReference type="Pfam" id="PF08351"/>
    </source>
</evidence>
<dbReference type="GO" id="GO:1990883">
    <property type="term" value="F:18S rRNA cytidine N-acetyltransferase activity"/>
    <property type="evidence" value="ECO:0007669"/>
    <property type="project" value="EnsemblFungi"/>
</dbReference>
<evidence type="ECO:0000259" key="9">
    <source>
        <dbReference type="Pfam" id="PF05127"/>
    </source>
</evidence>
<dbReference type="OrthoDB" id="10067491at2759"/>
<evidence type="ECO:0000313" key="14">
    <source>
        <dbReference type="Proteomes" id="UP000031056"/>
    </source>
</evidence>
<dbReference type="GO" id="GO:0016556">
    <property type="term" value="P:mRNA modification"/>
    <property type="evidence" value="ECO:0007669"/>
    <property type="project" value="EnsemblFungi"/>
</dbReference>
<evidence type="ECO:0000256" key="7">
    <source>
        <dbReference type="ARBA" id="ARBA00023242"/>
    </source>
</evidence>
<dbReference type="STRING" id="1354746.A0A0B2UKU1"/>
<dbReference type="HOGENOM" id="CLU_004652_0_0_1"/>
<dbReference type="InterPro" id="IPR013562">
    <property type="entry name" value="TmcA/NAT10_N"/>
</dbReference>
<gene>
    <name evidence="13" type="ORF">M896_050200</name>
</gene>
<feature type="domain" description="Possible tRNA binding" evidence="12">
    <location>
        <begin position="707"/>
        <end position="841"/>
    </location>
</feature>
<comment type="subcellular location">
    <subcellularLocation>
        <location evidence="1">Nucleus</location>
        <location evidence="1">Nucleolus</location>
    </subcellularLocation>
</comment>
<evidence type="ECO:0000256" key="4">
    <source>
        <dbReference type="ARBA" id="ARBA00022694"/>
    </source>
</evidence>
<dbReference type="GO" id="GO:0032040">
    <property type="term" value="C:small-subunit processome"/>
    <property type="evidence" value="ECO:0007669"/>
    <property type="project" value="EnsemblFungi"/>
</dbReference>
<protein>
    <submittedName>
        <fullName evidence="13">Putative P-loop ATPase/acetyltransferase fusion protein</fullName>
    </submittedName>
</protein>
<feature type="domain" description="TcmA/NAT10 helicase" evidence="9">
    <location>
        <begin position="263"/>
        <end position="450"/>
    </location>
</feature>
<dbReference type="InterPro" id="IPR032672">
    <property type="entry name" value="TmcA/NAT10/Kre33"/>
</dbReference>
<dbReference type="AlphaFoldDB" id="A0A0B2UKU1"/>
<keyword evidence="3 13" id="KW-0808">Transferase</keyword>
<accession>A0A0B2UKU1</accession>
<dbReference type="RefSeq" id="XP_014563657.1">
    <property type="nucleotide sequence ID" value="XM_014708171.1"/>
</dbReference>
<dbReference type="GO" id="GO:0030515">
    <property type="term" value="F:snoRNA binding"/>
    <property type="evidence" value="ECO:0007669"/>
    <property type="project" value="EnsemblFungi"/>
</dbReference>
<proteinExistence type="predicted"/>
<dbReference type="InterPro" id="IPR000182">
    <property type="entry name" value="GNAT_dom"/>
</dbReference>
<keyword evidence="7" id="KW-0539">Nucleus</keyword>
<keyword evidence="14" id="KW-1185">Reference proteome</keyword>
<dbReference type="Gene3D" id="3.40.50.300">
    <property type="entry name" value="P-loop containing nucleotide triphosphate hydrolases"/>
    <property type="match status" value="1"/>
</dbReference>
<evidence type="ECO:0000259" key="11">
    <source>
        <dbReference type="Pfam" id="PF13718"/>
    </source>
</evidence>
<sequence>MTSVHDGTIQSFFEMNSRRNHRSFVAVMGEGGKDKLGQIHKALQDNSFGTVGAIVWCHKNDVVKKMNKEAEIMKKQKSNYATDECNDDVFSFIRSNEIDFIEYKESERILGRTVDMLILQDFEALSPNLIATSMETVRGGGAIVLLLDSATSIEALVSRRTDVHLEIGSAEEFKPRYNRRLFKLLMSSNFVLFVDERLNVLDISNVDLKAMHNDNSGERSVDVACVDERHALKRLSKTNDQLEVIKTIFDALESYNDRRIVSITASRGRGKSAALGISIAHAIHTGVMHILVASPVVENAKTVFEFTVSGLEALGYTKYVDFKIIYQFRGNQRLVHKIQITKTKKQIVEYFNPLDDLKKYPEMMVIDEAAAIPLTSLMKLVNPNLVVMATTISGYEGTGKAFSIKLTEFLRKSSMDSSTFIYKEISMKESIRYGACDPVERWLYKALLLDVSAPKIEGCPAPSECNLFHVDRDALLSGKASTEKFLNNTFSLFVSSHYKNSPNDLQILADSPRHEVFTLLTPMKDGGKELPGVMCSIQIAFEGKCKRTGHLREGNLIPWVVSEEYLDTSFLERYGIRIVRMAVHPEYARMGYGTMALKLLIESISNSVLDKLNKDTRSGLDDPNNQPVMRIRNNVEGKILLHGMDEVIFPYVDWIGASFGITEGLHRFWSRNGFLPICIKQAITHETGEHSSIFIRSLDVFENSCIRSYNRMFVHRFIRLLSSSFRHFTPTLSLSLIEMNAKEHEVKVPMQLFYESDVPRMKQVAAGKVDVSIAIDLIPEVSRLYFSGHFKQELSVLRKSVLLMVGCQNRSINETALYLTLKPFQISNILAKVLEILIESIQKHTYISNIESNER</sequence>
<dbReference type="FunCoup" id="A0A0B2UKU1">
    <property type="interactions" value="247"/>
</dbReference>
<evidence type="ECO:0000313" key="13">
    <source>
        <dbReference type="EMBL" id="KHN69615.1"/>
    </source>
</evidence>
<dbReference type="Gene3D" id="3.40.630.30">
    <property type="match status" value="1"/>
</dbReference>
<dbReference type="Pfam" id="PF13718">
    <property type="entry name" value="GNAT_acetyltr_2"/>
    <property type="match status" value="1"/>
</dbReference>
<dbReference type="Gene3D" id="3.40.50.11040">
    <property type="match status" value="1"/>
</dbReference>
<evidence type="ECO:0000256" key="5">
    <source>
        <dbReference type="ARBA" id="ARBA00022741"/>
    </source>
</evidence>
<evidence type="ECO:0000256" key="2">
    <source>
        <dbReference type="ARBA" id="ARBA00022552"/>
    </source>
</evidence>
<dbReference type="EMBL" id="JOKQ01000005">
    <property type="protein sequence ID" value="KHN69615.1"/>
    <property type="molecule type" value="Genomic_DNA"/>
</dbReference>
<dbReference type="Pfam" id="PF05127">
    <property type="entry name" value="NAT10_TcmA_helicase"/>
    <property type="match status" value="1"/>
</dbReference>
<reference evidence="13 14" key="1">
    <citation type="journal article" date="2014" name="MBio">
        <title>The Ordospora colligata genome; evolution of extreme reduction in microsporidia and host-to-parasite horizontal gene transfer.</title>
        <authorList>
            <person name="Pombert J.-F."/>
            <person name="Haag K.L."/>
            <person name="Beidas S."/>
            <person name="Ebert D."/>
            <person name="Keeling P.J."/>
        </authorList>
    </citation>
    <scope>NUCLEOTIDE SEQUENCE [LARGE SCALE GENOMIC DNA]</scope>
    <source>
        <strain evidence="13 14">OC4</strain>
    </source>
</reference>